<dbReference type="PROSITE" id="PS51186">
    <property type="entry name" value="GNAT"/>
    <property type="match status" value="1"/>
</dbReference>
<dbReference type="InterPro" id="IPR013166">
    <property type="entry name" value="Citrate_lyase_ligase_C"/>
</dbReference>
<evidence type="ECO:0000256" key="7">
    <source>
        <dbReference type="ARBA" id="ARBA00068968"/>
    </source>
</evidence>
<dbReference type="GO" id="GO:0016747">
    <property type="term" value="F:acyltransferase activity, transferring groups other than amino-acyl groups"/>
    <property type="evidence" value="ECO:0007669"/>
    <property type="project" value="InterPro"/>
</dbReference>
<evidence type="ECO:0000259" key="9">
    <source>
        <dbReference type="PROSITE" id="PS51186"/>
    </source>
</evidence>
<keyword evidence="3 8" id="KW-0067">ATP-binding</keyword>
<dbReference type="SUPFAM" id="SSF52374">
    <property type="entry name" value="Nucleotidylyl transferase"/>
    <property type="match status" value="1"/>
</dbReference>
<evidence type="ECO:0000313" key="10">
    <source>
        <dbReference type="EMBL" id="SFB78091.1"/>
    </source>
</evidence>
<dbReference type="Gene3D" id="3.40.630.30">
    <property type="match status" value="1"/>
</dbReference>
<evidence type="ECO:0000256" key="5">
    <source>
        <dbReference type="ARBA" id="ARBA00058086"/>
    </source>
</evidence>
<gene>
    <name evidence="10" type="ORF">SAMN04488094_101464</name>
</gene>
<name>A0A1I1DT83_9RHOB</name>
<dbReference type="GO" id="GO:0016829">
    <property type="term" value="F:lyase activity"/>
    <property type="evidence" value="ECO:0007669"/>
    <property type="project" value="UniProtKB-KW"/>
</dbReference>
<comment type="function">
    <text evidence="5 8">Acetylation of prosthetic group (2-(5''-phosphoribosyl)-3'-dephosphocoenzyme-A) of the gamma subunit of citrate lyase.</text>
</comment>
<keyword evidence="10" id="KW-0456">Lyase</keyword>
<dbReference type="SMART" id="SM00764">
    <property type="entry name" value="Citrate_ly_lig"/>
    <property type="match status" value="1"/>
</dbReference>
<dbReference type="InterPro" id="IPR014729">
    <property type="entry name" value="Rossmann-like_a/b/a_fold"/>
</dbReference>
<evidence type="ECO:0000256" key="8">
    <source>
        <dbReference type="PIRNR" id="PIRNR005751"/>
    </source>
</evidence>
<dbReference type="SUPFAM" id="SSF55729">
    <property type="entry name" value="Acyl-CoA N-acyltransferases (Nat)"/>
    <property type="match status" value="1"/>
</dbReference>
<proteinExistence type="predicted"/>
<sequence length="359" mass="40889">MARRYFHKAKVVTEDLQFYTVNPISNRVERKDIEQLLARCGLSYEEQIEAFVVCRDGNELVACAGLQKDIIKDVAIDPDYRGGAMSLKLVSEITYLAHSRGLDLLFVYTEPKNAEFFRGCGFYDLVEVPDRVTLLENTPIGIRSYCAKLARQRVAGEKIGCVVANANPFTLGHRYLIEQAAKACDWLHLFMVREDVSLFSYKDRYYLAQENIRGIPNVTLHEGSHYMISRATFPCYFFKDRGIVGKCRTAVDLLLFRNHIAPALGVTHRFVGTEPFCPTTNKYNTDMKVWLQEDVSKAPPIKVVEIERTQRNGLAISASEVRRLLRKGEMERIRDMVPPATFDLLESKYAALARPVTDT</sequence>
<feature type="domain" description="N-acetyltransferase" evidence="9">
    <location>
        <begin position="1"/>
        <end position="141"/>
    </location>
</feature>
<evidence type="ECO:0000313" key="11">
    <source>
        <dbReference type="Proteomes" id="UP000198728"/>
    </source>
</evidence>
<dbReference type="InterPro" id="IPR000182">
    <property type="entry name" value="GNAT_dom"/>
</dbReference>
<dbReference type="FunFam" id="3.40.50.620:FF:000071">
    <property type="entry name" value="[Citrate [pro-3S]-lyase] ligase"/>
    <property type="match status" value="1"/>
</dbReference>
<dbReference type="InterPro" id="IPR004821">
    <property type="entry name" value="Cyt_trans-like"/>
</dbReference>
<dbReference type="InterPro" id="IPR016181">
    <property type="entry name" value="Acyl_CoA_acyltransferase"/>
</dbReference>
<dbReference type="STRING" id="441112.SAMN04488094_101464"/>
<dbReference type="PIRSF" id="PIRSF005751">
    <property type="entry name" value="Acet_citr_lig"/>
    <property type="match status" value="1"/>
</dbReference>
<evidence type="ECO:0000256" key="3">
    <source>
        <dbReference type="ARBA" id="ARBA00022840"/>
    </source>
</evidence>
<dbReference type="EMBL" id="FOLG01000001">
    <property type="protein sequence ID" value="SFB78091.1"/>
    <property type="molecule type" value="Genomic_DNA"/>
</dbReference>
<dbReference type="AlphaFoldDB" id="A0A1I1DT83"/>
<dbReference type="RefSeq" id="WP_218152799.1">
    <property type="nucleotide sequence ID" value="NZ_FOLG01000001.1"/>
</dbReference>
<evidence type="ECO:0000256" key="6">
    <source>
        <dbReference type="ARBA" id="ARBA00066591"/>
    </source>
</evidence>
<evidence type="ECO:0000256" key="2">
    <source>
        <dbReference type="ARBA" id="ARBA00022741"/>
    </source>
</evidence>
<dbReference type="NCBIfam" id="TIGR00124">
    <property type="entry name" value="cit_ly_ligase"/>
    <property type="match status" value="1"/>
</dbReference>
<dbReference type="PANTHER" id="PTHR40599:SF1">
    <property type="entry name" value="[CITRATE [PRO-3S]-LYASE] LIGASE"/>
    <property type="match status" value="1"/>
</dbReference>
<organism evidence="10 11">
    <name type="scientific">Tropicimonas isoalkanivorans</name>
    <dbReference type="NCBI Taxonomy" id="441112"/>
    <lineage>
        <taxon>Bacteria</taxon>
        <taxon>Pseudomonadati</taxon>
        <taxon>Pseudomonadota</taxon>
        <taxon>Alphaproteobacteria</taxon>
        <taxon>Rhodobacterales</taxon>
        <taxon>Roseobacteraceae</taxon>
        <taxon>Tropicimonas</taxon>
    </lineage>
</organism>
<reference evidence="10 11" key="1">
    <citation type="submission" date="2016-10" db="EMBL/GenBank/DDBJ databases">
        <authorList>
            <person name="de Groot N.N."/>
        </authorList>
    </citation>
    <scope>NUCLEOTIDE SEQUENCE [LARGE SCALE GENOMIC DNA]</scope>
    <source>
        <strain evidence="10 11">DSM 19548</strain>
    </source>
</reference>
<dbReference type="InterPro" id="IPR005216">
    <property type="entry name" value="Citrate_lyase_ligase"/>
</dbReference>
<evidence type="ECO:0000256" key="4">
    <source>
        <dbReference type="ARBA" id="ARBA00051405"/>
    </source>
</evidence>
<keyword evidence="1 8" id="KW-0436">Ligase</keyword>
<dbReference type="NCBIfam" id="TIGR00125">
    <property type="entry name" value="cyt_tran_rel"/>
    <property type="match status" value="1"/>
</dbReference>
<keyword evidence="11" id="KW-1185">Reference proteome</keyword>
<dbReference type="Pfam" id="PF00583">
    <property type="entry name" value="Acetyltransf_1"/>
    <property type="match status" value="1"/>
</dbReference>
<dbReference type="GO" id="GO:0008771">
    <property type="term" value="F:[citrate (pro-3S)-lyase] ligase activity"/>
    <property type="evidence" value="ECO:0007669"/>
    <property type="project" value="UniProtKB-EC"/>
</dbReference>
<dbReference type="EC" id="6.2.1.22" evidence="6 8"/>
<dbReference type="PANTHER" id="PTHR40599">
    <property type="entry name" value="[CITRATE [PRO-3S]-LYASE] LIGASE"/>
    <property type="match status" value="1"/>
</dbReference>
<dbReference type="GO" id="GO:0005524">
    <property type="term" value="F:ATP binding"/>
    <property type="evidence" value="ECO:0007669"/>
    <property type="project" value="UniProtKB-UniRule"/>
</dbReference>
<protein>
    <recommendedName>
        <fullName evidence="7 8">[Citrate [pro-3S]-lyase] ligase</fullName>
        <ecNumber evidence="6 8">6.2.1.22</ecNumber>
    </recommendedName>
</protein>
<comment type="catalytic activity">
    <reaction evidence="4 8">
        <text>holo-[citrate lyase ACP] + acetate + ATP = acetyl-[citrate lyase ACP] + AMP + diphosphate</text>
        <dbReference type="Rhea" id="RHEA:23788"/>
        <dbReference type="Rhea" id="RHEA-COMP:10158"/>
        <dbReference type="Rhea" id="RHEA-COMP:13710"/>
        <dbReference type="ChEBI" id="CHEBI:30089"/>
        <dbReference type="ChEBI" id="CHEBI:30616"/>
        <dbReference type="ChEBI" id="CHEBI:33019"/>
        <dbReference type="ChEBI" id="CHEBI:82683"/>
        <dbReference type="ChEBI" id="CHEBI:137976"/>
        <dbReference type="ChEBI" id="CHEBI:456215"/>
        <dbReference type="EC" id="6.2.1.22"/>
    </reaction>
</comment>
<accession>A0A1I1DT83</accession>
<dbReference type="Pfam" id="PF08218">
    <property type="entry name" value="Citrate_ly_lig"/>
    <property type="match status" value="1"/>
</dbReference>
<evidence type="ECO:0000256" key="1">
    <source>
        <dbReference type="ARBA" id="ARBA00022598"/>
    </source>
</evidence>
<keyword evidence="2 8" id="KW-0547">Nucleotide-binding</keyword>
<dbReference type="Gene3D" id="3.40.50.620">
    <property type="entry name" value="HUPs"/>
    <property type="match status" value="1"/>
</dbReference>
<dbReference type="Proteomes" id="UP000198728">
    <property type="component" value="Unassembled WGS sequence"/>
</dbReference>